<accession>A0ABM1YUK6</accession>
<sequence>MLRQMKAEAMKKKKEIKQKTKSDDDDEDYVVSDEDSRHTESKVKLKKKNDKPWMNSSSESSSESEPEEDYIEPEHSDLQSLKSDHEFSPESDLEDETIDRSTLDSPESPPTHGKDIRNIVKAIRKEEEKLNRSHSNSPVLDEKKKQMKNPLRKKKKLNSLDVSSEEDDGSDEDFAEDITSSDEESFSMTEDSESSLEFTRTKKSRAAANKKKDKDFINDNDDDSDNSGAYNIRKRPNKAKKILDDSDEFNEDDDVTESEEIDSEDLCNDTETDSSDDNWKKRKSNAKVVSRVPVKVNDNTKKKAKKPDDDKTYKSVQNQTTVMKGSQTPVHMFYLLIITTGLETPQTALVYLLLHNLLRAH</sequence>
<evidence type="ECO:0000313" key="2">
    <source>
        <dbReference type="EnsemblMetazoa" id="AALFPA23_012292.P17574"/>
    </source>
</evidence>
<reference evidence="3" key="1">
    <citation type="journal article" date="2015" name="Proc. Natl. Acad. Sci. U.S.A.">
        <title>Genome sequence of the Asian Tiger mosquito, Aedes albopictus, reveals insights into its biology, genetics, and evolution.</title>
        <authorList>
            <person name="Chen X.G."/>
            <person name="Jiang X."/>
            <person name="Gu J."/>
            <person name="Xu M."/>
            <person name="Wu Y."/>
            <person name="Deng Y."/>
            <person name="Zhang C."/>
            <person name="Bonizzoni M."/>
            <person name="Dermauw W."/>
            <person name="Vontas J."/>
            <person name="Armbruster P."/>
            <person name="Huang X."/>
            <person name="Yang Y."/>
            <person name="Zhang H."/>
            <person name="He W."/>
            <person name="Peng H."/>
            <person name="Liu Y."/>
            <person name="Wu K."/>
            <person name="Chen J."/>
            <person name="Lirakis M."/>
            <person name="Topalis P."/>
            <person name="Van Leeuwen T."/>
            <person name="Hall A.B."/>
            <person name="Jiang X."/>
            <person name="Thorpe C."/>
            <person name="Mueller R.L."/>
            <person name="Sun C."/>
            <person name="Waterhouse R.M."/>
            <person name="Yan G."/>
            <person name="Tu Z.J."/>
            <person name="Fang X."/>
            <person name="James A.A."/>
        </authorList>
    </citation>
    <scope>NUCLEOTIDE SEQUENCE [LARGE SCALE GENOMIC DNA]</scope>
    <source>
        <strain evidence="3">Foshan</strain>
    </source>
</reference>
<proteinExistence type="predicted"/>
<organism evidence="2 3">
    <name type="scientific">Aedes albopictus</name>
    <name type="common">Asian tiger mosquito</name>
    <name type="synonym">Stegomyia albopicta</name>
    <dbReference type="NCBI Taxonomy" id="7160"/>
    <lineage>
        <taxon>Eukaryota</taxon>
        <taxon>Metazoa</taxon>
        <taxon>Ecdysozoa</taxon>
        <taxon>Arthropoda</taxon>
        <taxon>Hexapoda</taxon>
        <taxon>Insecta</taxon>
        <taxon>Pterygota</taxon>
        <taxon>Neoptera</taxon>
        <taxon>Endopterygota</taxon>
        <taxon>Diptera</taxon>
        <taxon>Nematocera</taxon>
        <taxon>Culicoidea</taxon>
        <taxon>Culicidae</taxon>
        <taxon>Culicinae</taxon>
        <taxon>Aedini</taxon>
        <taxon>Aedes</taxon>
        <taxon>Stegomyia</taxon>
    </lineage>
</organism>
<dbReference type="EnsemblMetazoa" id="AALFPA23_012292.R17574">
    <property type="protein sequence ID" value="AALFPA23_012292.P17574"/>
    <property type="gene ID" value="AALFPA23_012292"/>
</dbReference>
<dbReference type="RefSeq" id="XP_062704128.1">
    <property type="nucleotide sequence ID" value="XM_062848144.1"/>
</dbReference>
<feature type="compositionally biased region" description="Basic and acidic residues" evidence="1">
    <location>
        <begin position="34"/>
        <end position="43"/>
    </location>
</feature>
<dbReference type="Proteomes" id="UP000069940">
    <property type="component" value="Unassembled WGS sequence"/>
</dbReference>
<keyword evidence="3" id="KW-1185">Reference proteome</keyword>
<feature type="compositionally biased region" description="Acidic residues" evidence="1">
    <location>
        <begin position="245"/>
        <end position="276"/>
    </location>
</feature>
<feature type="compositionally biased region" description="Basic and acidic residues" evidence="1">
    <location>
        <begin position="1"/>
        <end position="10"/>
    </location>
</feature>
<feature type="compositionally biased region" description="Basic residues" evidence="1">
    <location>
        <begin position="145"/>
        <end position="157"/>
    </location>
</feature>
<evidence type="ECO:0000313" key="3">
    <source>
        <dbReference type="Proteomes" id="UP000069940"/>
    </source>
</evidence>
<feature type="region of interest" description="Disordered" evidence="1">
    <location>
        <begin position="1"/>
        <end position="289"/>
    </location>
</feature>
<feature type="compositionally biased region" description="Acidic residues" evidence="1">
    <location>
        <begin position="62"/>
        <end position="71"/>
    </location>
</feature>
<reference evidence="2" key="2">
    <citation type="submission" date="2025-05" db="UniProtKB">
        <authorList>
            <consortium name="EnsemblMetazoa"/>
        </authorList>
    </citation>
    <scope>IDENTIFICATION</scope>
    <source>
        <strain evidence="2">Foshan</strain>
    </source>
</reference>
<feature type="compositionally biased region" description="Acidic residues" evidence="1">
    <location>
        <begin position="23"/>
        <end position="33"/>
    </location>
</feature>
<protein>
    <submittedName>
        <fullName evidence="2">Uncharacterized protein</fullName>
    </submittedName>
</protein>
<feature type="compositionally biased region" description="Basic and acidic residues" evidence="1">
    <location>
        <begin position="72"/>
        <end position="88"/>
    </location>
</feature>
<dbReference type="GeneID" id="115261842"/>
<evidence type="ECO:0000256" key="1">
    <source>
        <dbReference type="SAM" id="MobiDB-lite"/>
    </source>
</evidence>
<feature type="compositionally biased region" description="Acidic residues" evidence="1">
    <location>
        <begin position="163"/>
        <end position="194"/>
    </location>
</feature>
<name>A0ABM1YUK6_AEDAL</name>
<feature type="compositionally biased region" description="Basic and acidic residues" evidence="1">
    <location>
        <begin position="112"/>
        <end position="131"/>
    </location>
</feature>